<keyword evidence="1" id="KW-0812">Transmembrane</keyword>
<evidence type="ECO:0000313" key="5">
    <source>
        <dbReference type="Proteomes" id="UP000565711"/>
    </source>
</evidence>
<keyword evidence="1" id="KW-1133">Transmembrane helix</keyword>
<dbReference type="Proteomes" id="UP000565711">
    <property type="component" value="Unassembled WGS sequence"/>
</dbReference>
<evidence type="ECO:0000256" key="2">
    <source>
        <dbReference type="SAM" id="SignalP"/>
    </source>
</evidence>
<dbReference type="AlphaFoldDB" id="A0A846XX83"/>
<keyword evidence="1" id="KW-0472">Membrane</keyword>
<keyword evidence="2" id="KW-0732">Signal</keyword>
<gene>
    <name evidence="4" type="ORF">HGA08_07160</name>
</gene>
<proteinExistence type="predicted"/>
<sequence>MMMRKFAATAALATAAIGITAGTVHAAPAAPAAPAPVSVSYKVDDQAQSISLTADNGSVAVEDGKLEIKSADGTVMAGTPLQYRVDDFVFPIAADIKGNTATLSPQADTAKAVYKPVALPFEDQAQWDSDYDREKDAFSRLKDTVSMAGTAASMISAVVGGVVGCGLGIAAGAAVTLPVALGGGAGPVIGCLLGAAAGASVIGIAGTLLIGVPIAIAAVIQYAQTVNQPHIEPKK</sequence>
<dbReference type="EMBL" id="JAAXOP010000003">
    <property type="protein sequence ID" value="NKY49991.1"/>
    <property type="molecule type" value="Genomic_DNA"/>
</dbReference>
<feature type="chain" id="PRO_5032521495" description="DUF8020 domain-containing protein" evidence="2">
    <location>
        <begin position="27"/>
        <end position="235"/>
    </location>
</feature>
<name>A0A846XX83_9NOCA</name>
<evidence type="ECO:0000259" key="3">
    <source>
        <dbReference type="Pfam" id="PF26059"/>
    </source>
</evidence>
<feature type="domain" description="DUF8020" evidence="3">
    <location>
        <begin position="39"/>
        <end position="107"/>
    </location>
</feature>
<evidence type="ECO:0000313" key="4">
    <source>
        <dbReference type="EMBL" id="NKY49991.1"/>
    </source>
</evidence>
<accession>A0A846XX83</accession>
<organism evidence="4 5">
    <name type="scientific">Nocardia vermiculata</name>
    <dbReference type="NCBI Taxonomy" id="257274"/>
    <lineage>
        <taxon>Bacteria</taxon>
        <taxon>Bacillati</taxon>
        <taxon>Actinomycetota</taxon>
        <taxon>Actinomycetes</taxon>
        <taxon>Mycobacteriales</taxon>
        <taxon>Nocardiaceae</taxon>
        <taxon>Nocardia</taxon>
    </lineage>
</organism>
<comment type="caution">
    <text evidence="4">The sequence shown here is derived from an EMBL/GenBank/DDBJ whole genome shotgun (WGS) entry which is preliminary data.</text>
</comment>
<keyword evidence="5" id="KW-1185">Reference proteome</keyword>
<protein>
    <recommendedName>
        <fullName evidence="3">DUF8020 domain-containing protein</fullName>
    </recommendedName>
</protein>
<feature type="signal peptide" evidence="2">
    <location>
        <begin position="1"/>
        <end position="26"/>
    </location>
</feature>
<reference evidence="4 5" key="1">
    <citation type="submission" date="2020-04" db="EMBL/GenBank/DDBJ databases">
        <title>MicrobeNet Type strains.</title>
        <authorList>
            <person name="Nicholson A.C."/>
        </authorList>
    </citation>
    <scope>NUCLEOTIDE SEQUENCE [LARGE SCALE GENOMIC DNA]</scope>
    <source>
        <strain evidence="4 5">JCM 12354</strain>
    </source>
</reference>
<feature type="transmembrane region" description="Helical" evidence="1">
    <location>
        <begin position="154"/>
        <end position="180"/>
    </location>
</feature>
<dbReference type="RefSeq" id="WP_067870555.1">
    <property type="nucleotide sequence ID" value="NZ_JAAXOP010000003.1"/>
</dbReference>
<evidence type="ECO:0000256" key="1">
    <source>
        <dbReference type="SAM" id="Phobius"/>
    </source>
</evidence>
<dbReference type="Pfam" id="PF26059">
    <property type="entry name" value="DUF8020"/>
    <property type="match status" value="1"/>
</dbReference>
<feature type="transmembrane region" description="Helical" evidence="1">
    <location>
        <begin position="192"/>
        <end position="220"/>
    </location>
</feature>
<dbReference type="InterPro" id="IPR058333">
    <property type="entry name" value="DUF8020"/>
</dbReference>